<dbReference type="PRINTS" id="PR01006">
    <property type="entry name" value="FLGHOOKFLIE"/>
</dbReference>
<evidence type="ECO:0000256" key="5">
    <source>
        <dbReference type="NCBIfam" id="TIGR00205"/>
    </source>
</evidence>
<keyword evidence="7" id="KW-0282">Flagellum</keyword>
<protein>
    <recommendedName>
        <fullName evidence="4 5">Flagellar hook-basal body complex protein FliE</fullName>
    </recommendedName>
</protein>
<dbReference type="AlphaFoldDB" id="A0A2N5H7G8"/>
<dbReference type="HAMAP" id="MF_00724">
    <property type="entry name" value="FliE"/>
    <property type="match status" value="1"/>
</dbReference>
<keyword evidence="7" id="KW-0966">Cell projection</keyword>
<dbReference type="OrthoDB" id="9812413at2"/>
<evidence type="ECO:0000256" key="4">
    <source>
        <dbReference type="HAMAP-Rule" id="MF_00724"/>
    </source>
</evidence>
<dbReference type="Proteomes" id="UP000234950">
    <property type="component" value="Unassembled WGS sequence"/>
</dbReference>
<comment type="similarity">
    <text evidence="2 4">Belongs to the FliE family.</text>
</comment>
<evidence type="ECO:0000313" key="8">
    <source>
        <dbReference type="Proteomes" id="UP000234950"/>
    </source>
</evidence>
<dbReference type="EMBL" id="PGVE01000095">
    <property type="protein sequence ID" value="PLS01458.1"/>
    <property type="molecule type" value="Genomic_DNA"/>
</dbReference>
<evidence type="ECO:0000313" key="7">
    <source>
        <dbReference type="EMBL" id="PLS01458.1"/>
    </source>
</evidence>
<dbReference type="GO" id="GO:0005198">
    <property type="term" value="F:structural molecule activity"/>
    <property type="evidence" value="ECO:0007669"/>
    <property type="project" value="UniProtKB-UniRule"/>
</dbReference>
<proteinExistence type="inferred from homology"/>
<dbReference type="PANTHER" id="PTHR34653:SF1">
    <property type="entry name" value="FLAGELLAR HOOK-BASAL BODY COMPLEX PROTEIN FLIE"/>
    <property type="match status" value="1"/>
</dbReference>
<dbReference type="GO" id="GO:0071973">
    <property type="term" value="P:bacterial-type flagellum-dependent cell motility"/>
    <property type="evidence" value="ECO:0007669"/>
    <property type="project" value="InterPro"/>
</dbReference>
<dbReference type="Pfam" id="PF02049">
    <property type="entry name" value="FliE"/>
    <property type="match status" value="1"/>
</dbReference>
<keyword evidence="3 4" id="KW-0975">Bacterial flagellum</keyword>
<dbReference type="GO" id="GO:0009425">
    <property type="term" value="C:bacterial-type flagellum basal body"/>
    <property type="evidence" value="ECO:0007669"/>
    <property type="project" value="UniProtKB-SubCell"/>
</dbReference>
<sequence length="99" mass="10758">MQINSLFTNSVTGLGQSQSIKSIPTPTTSFSSALSDALKSANNTIVESENMSEKLATGEIKNIHDVTIAAQKAQIALQLTTQVRDKVVESYQEIMRMQV</sequence>
<feature type="region of interest" description="Disordered" evidence="6">
    <location>
        <begin position="1"/>
        <end position="28"/>
    </location>
</feature>
<evidence type="ECO:0000256" key="2">
    <source>
        <dbReference type="ARBA" id="ARBA00009272"/>
    </source>
</evidence>
<name>A0A2N5H7G8_9BACI</name>
<dbReference type="GO" id="GO:0003774">
    <property type="term" value="F:cytoskeletal motor activity"/>
    <property type="evidence" value="ECO:0007669"/>
    <property type="project" value="InterPro"/>
</dbReference>
<evidence type="ECO:0000256" key="3">
    <source>
        <dbReference type="ARBA" id="ARBA00023143"/>
    </source>
</evidence>
<keyword evidence="8" id="KW-1185">Reference proteome</keyword>
<comment type="caution">
    <text evidence="7">The sequence shown here is derived from an EMBL/GenBank/DDBJ whole genome shotgun (WGS) entry which is preliminary data.</text>
</comment>
<organism evidence="7 8">
    <name type="scientific">Neobacillus cucumis</name>
    <dbReference type="NCBI Taxonomy" id="1740721"/>
    <lineage>
        <taxon>Bacteria</taxon>
        <taxon>Bacillati</taxon>
        <taxon>Bacillota</taxon>
        <taxon>Bacilli</taxon>
        <taxon>Bacillales</taxon>
        <taxon>Bacillaceae</taxon>
        <taxon>Neobacillus</taxon>
    </lineage>
</organism>
<dbReference type="NCBIfam" id="TIGR00205">
    <property type="entry name" value="fliE"/>
    <property type="match status" value="1"/>
</dbReference>
<dbReference type="InterPro" id="IPR001624">
    <property type="entry name" value="FliE"/>
</dbReference>
<comment type="subcellular location">
    <subcellularLocation>
        <location evidence="1 4">Bacterial flagellum basal body</location>
    </subcellularLocation>
</comment>
<evidence type="ECO:0000256" key="6">
    <source>
        <dbReference type="SAM" id="MobiDB-lite"/>
    </source>
</evidence>
<reference evidence="7 8" key="1">
    <citation type="submission" date="2017-11" db="EMBL/GenBank/DDBJ databases">
        <title>Comparitive Functional Genomics of Dry Heat Resistant strains isolated from the Viking Spacecraft.</title>
        <authorList>
            <person name="Seuylemezian A."/>
            <person name="Cooper K."/>
            <person name="Vaishampayan P."/>
        </authorList>
    </citation>
    <scope>NUCLEOTIDE SEQUENCE [LARGE SCALE GENOMIC DNA]</scope>
    <source>
        <strain evidence="7 8">V32-6</strain>
    </source>
</reference>
<dbReference type="PANTHER" id="PTHR34653">
    <property type="match status" value="1"/>
</dbReference>
<accession>A0A2N5H7G8</accession>
<keyword evidence="7" id="KW-0969">Cilium</keyword>
<evidence type="ECO:0000256" key="1">
    <source>
        <dbReference type="ARBA" id="ARBA00004117"/>
    </source>
</evidence>
<gene>
    <name evidence="4" type="primary">fliE</name>
    <name evidence="7" type="ORF">CVD27_25165</name>
</gene>